<organism evidence="7 8">
    <name type="scientific">Staphylococcus hsinchuensis</name>
    <dbReference type="NCBI Taxonomy" id="3051183"/>
    <lineage>
        <taxon>Bacteria</taxon>
        <taxon>Bacillati</taxon>
        <taxon>Bacillota</taxon>
        <taxon>Bacilli</taxon>
        <taxon>Bacillales</taxon>
        <taxon>Staphylococcaceae</taxon>
        <taxon>Staphylococcus</taxon>
    </lineage>
</organism>
<dbReference type="Pfam" id="PF04932">
    <property type="entry name" value="Wzy_C"/>
    <property type="match status" value="1"/>
</dbReference>
<keyword evidence="3 5" id="KW-1133">Transmembrane helix</keyword>
<feature type="transmembrane region" description="Helical" evidence="5">
    <location>
        <begin position="347"/>
        <end position="365"/>
    </location>
</feature>
<evidence type="ECO:0000256" key="3">
    <source>
        <dbReference type="ARBA" id="ARBA00022989"/>
    </source>
</evidence>
<feature type="transmembrane region" description="Helical" evidence="5">
    <location>
        <begin position="70"/>
        <end position="90"/>
    </location>
</feature>
<feature type="transmembrane region" description="Helical" evidence="5">
    <location>
        <begin position="158"/>
        <end position="177"/>
    </location>
</feature>
<feature type="domain" description="O-antigen ligase-related" evidence="6">
    <location>
        <begin position="189"/>
        <end position="328"/>
    </location>
</feature>
<reference evidence="7 8" key="1">
    <citation type="journal article" date="2024" name="Pathogens">
        <title>Staphylococcus hsinchuensis sp. nov., Isolated from Soymilk.</title>
        <authorList>
            <person name="Wang Y.T."/>
            <person name="Lin Y.C."/>
            <person name="Hsieh Y.H."/>
            <person name="Lin Y.T."/>
            <person name="Hamada M."/>
            <person name="Chen C.C."/>
            <person name="Liou J.S."/>
            <person name="Lee A.Y."/>
            <person name="Zhang W.L."/>
            <person name="Chen Y.T."/>
            <person name="Huang C.H."/>
        </authorList>
    </citation>
    <scope>NUCLEOTIDE SEQUENCE [LARGE SCALE GENOMIC DNA]</scope>
    <source>
        <strain evidence="7 8">H164</strain>
    </source>
</reference>
<gene>
    <name evidence="7" type="ORF">QQM35_04375</name>
</gene>
<evidence type="ECO:0000256" key="2">
    <source>
        <dbReference type="ARBA" id="ARBA00022692"/>
    </source>
</evidence>
<feature type="transmembrane region" description="Helical" evidence="5">
    <location>
        <begin position="102"/>
        <end position="120"/>
    </location>
</feature>
<feature type="transmembrane region" description="Helical" evidence="5">
    <location>
        <begin position="127"/>
        <end position="146"/>
    </location>
</feature>
<keyword evidence="4 5" id="KW-0472">Membrane</keyword>
<dbReference type="RefSeq" id="WP_251943419.1">
    <property type="nucleotide sequence ID" value="NZ_CP128355.1"/>
</dbReference>
<dbReference type="InterPro" id="IPR007016">
    <property type="entry name" value="O-antigen_ligase-rel_domated"/>
</dbReference>
<evidence type="ECO:0000256" key="1">
    <source>
        <dbReference type="ARBA" id="ARBA00004141"/>
    </source>
</evidence>
<evidence type="ECO:0000256" key="5">
    <source>
        <dbReference type="SAM" id="Phobius"/>
    </source>
</evidence>
<keyword evidence="7" id="KW-0436">Ligase</keyword>
<keyword evidence="2 5" id="KW-0812">Transmembrane</keyword>
<feature type="transmembrane region" description="Helical" evidence="5">
    <location>
        <begin position="40"/>
        <end position="63"/>
    </location>
</feature>
<feature type="transmembrane region" description="Helical" evidence="5">
    <location>
        <begin position="205"/>
        <end position="222"/>
    </location>
</feature>
<feature type="transmembrane region" description="Helical" evidence="5">
    <location>
        <begin position="317"/>
        <end position="340"/>
    </location>
</feature>
<evidence type="ECO:0000259" key="6">
    <source>
        <dbReference type="Pfam" id="PF04932"/>
    </source>
</evidence>
<comment type="subcellular location">
    <subcellularLocation>
        <location evidence="1">Membrane</location>
        <topology evidence="1">Multi-pass membrane protein</topology>
    </subcellularLocation>
</comment>
<feature type="transmembrane region" description="Helical" evidence="5">
    <location>
        <begin position="12"/>
        <end position="34"/>
    </location>
</feature>
<name>A0ABZ3EG79_9STAP</name>
<sequence>MENIQKTGKFEIKVSTLITVCLYLLILIGSMNAMESSLKIVGLLSLISTLLVSTIGILIFIFVKKNFLPLQFIILFIIIISTVVCFFSVINNRYDLKDLINTLQMLSCFNLLVFVSCIKFDYSKLKFINLFVTLFITFHFIIWIISGCPRMFASIYNNSNLIGPYMFYSSFFLILGFRYSKKKLLYSLILFMSFILILASDARSILLSVFVSIVIFSFWKYISKSQILSFIFFILLISAILMFVFVYPILPTFSFFNSAEQWMVTHTGKSIMSGRNVLWVPLIEMINQKLFLGYGPGTLASDLIATDQSPHNLYLNILMQIGYIGLFLNILLFLVIWHGLTKLRNNFIARLVGSYFVGILVHQSFEITLFQNQLSVGLLQWFILAVGLSVVIETSLSKNHK</sequence>
<feature type="transmembrane region" description="Helical" evidence="5">
    <location>
        <begin position="229"/>
        <end position="250"/>
    </location>
</feature>
<evidence type="ECO:0000313" key="8">
    <source>
        <dbReference type="Proteomes" id="UP001436297"/>
    </source>
</evidence>
<evidence type="ECO:0000256" key="4">
    <source>
        <dbReference type="ARBA" id="ARBA00023136"/>
    </source>
</evidence>
<dbReference type="PANTHER" id="PTHR37422">
    <property type="entry name" value="TEICHURONIC ACID BIOSYNTHESIS PROTEIN TUAE"/>
    <property type="match status" value="1"/>
</dbReference>
<dbReference type="InterPro" id="IPR051533">
    <property type="entry name" value="WaaL-like"/>
</dbReference>
<dbReference type="Proteomes" id="UP001436297">
    <property type="component" value="Chromosome"/>
</dbReference>
<dbReference type="EMBL" id="CP128355">
    <property type="protein sequence ID" value="XAF71337.1"/>
    <property type="molecule type" value="Genomic_DNA"/>
</dbReference>
<protein>
    <submittedName>
        <fullName evidence="7">O-antigen ligase family protein</fullName>
    </submittedName>
</protein>
<feature type="transmembrane region" description="Helical" evidence="5">
    <location>
        <begin position="377"/>
        <end position="396"/>
    </location>
</feature>
<dbReference type="PANTHER" id="PTHR37422:SF13">
    <property type="entry name" value="LIPOPOLYSACCHARIDE BIOSYNTHESIS PROTEIN PA4999-RELATED"/>
    <property type="match status" value="1"/>
</dbReference>
<dbReference type="GO" id="GO:0016874">
    <property type="term" value="F:ligase activity"/>
    <property type="evidence" value="ECO:0007669"/>
    <property type="project" value="UniProtKB-KW"/>
</dbReference>
<accession>A0ABZ3EG79</accession>
<proteinExistence type="predicted"/>
<evidence type="ECO:0000313" key="7">
    <source>
        <dbReference type="EMBL" id="XAF71337.1"/>
    </source>
</evidence>
<keyword evidence="8" id="KW-1185">Reference proteome</keyword>
<feature type="transmembrane region" description="Helical" evidence="5">
    <location>
        <begin position="184"/>
        <end position="199"/>
    </location>
</feature>